<gene>
    <name evidence="1" type="ORF">O6H91_06G128900</name>
</gene>
<proteinExistence type="predicted"/>
<evidence type="ECO:0000313" key="1">
    <source>
        <dbReference type="EMBL" id="KAJ7554166.1"/>
    </source>
</evidence>
<accession>A0ACC2DIZ0</accession>
<evidence type="ECO:0000313" key="2">
    <source>
        <dbReference type="Proteomes" id="UP001162992"/>
    </source>
</evidence>
<protein>
    <submittedName>
        <fullName evidence="1">Uncharacterized protein</fullName>
    </submittedName>
</protein>
<dbReference type="Proteomes" id="UP001162992">
    <property type="component" value="Chromosome 6"/>
</dbReference>
<organism evidence="1 2">
    <name type="scientific">Diphasiastrum complanatum</name>
    <name type="common">Issler's clubmoss</name>
    <name type="synonym">Lycopodium complanatum</name>
    <dbReference type="NCBI Taxonomy" id="34168"/>
    <lineage>
        <taxon>Eukaryota</taxon>
        <taxon>Viridiplantae</taxon>
        <taxon>Streptophyta</taxon>
        <taxon>Embryophyta</taxon>
        <taxon>Tracheophyta</taxon>
        <taxon>Lycopodiopsida</taxon>
        <taxon>Lycopodiales</taxon>
        <taxon>Lycopodiaceae</taxon>
        <taxon>Lycopodioideae</taxon>
        <taxon>Diphasiastrum</taxon>
    </lineage>
</organism>
<name>A0ACC2DIZ0_DIPCM</name>
<keyword evidence="2" id="KW-1185">Reference proteome</keyword>
<reference evidence="2" key="1">
    <citation type="journal article" date="2024" name="Proc. Natl. Acad. Sci. U.S.A.">
        <title>Extraordinary preservation of gene collinearity over three hundred million years revealed in homosporous lycophytes.</title>
        <authorList>
            <person name="Li C."/>
            <person name="Wickell D."/>
            <person name="Kuo L.Y."/>
            <person name="Chen X."/>
            <person name="Nie B."/>
            <person name="Liao X."/>
            <person name="Peng D."/>
            <person name="Ji J."/>
            <person name="Jenkins J."/>
            <person name="Williams M."/>
            <person name="Shu S."/>
            <person name="Plott C."/>
            <person name="Barry K."/>
            <person name="Rajasekar S."/>
            <person name="Grimwood J."/>
            <person name="Han X."/>
            <person name="Sun S."/>
            <person name="Hou Z."/>
            <person name="He W."/>
            <person name="Dai G."/>
            <person name="Sun C."/>
            <person name="Schmutz J."/>
            <person name="Leebens-Mack J.H."/>
            <person name="Li F.W."/>
            <person name="Wang L."/>
        </authorList>
    </citation>
    <scope>NUCLEOTIDE SEQUENCE [LARGE SCALE GENOMIC DNA]</scope>
    <source>
        <strain evidence="2">cv. PW_Plant_1</strain>
    </source>
</reference>
<sequence length="350" mass="38895">MNTLSYAKGITEEDVDELMSQFQDESLLKLSVNTHNNRSIPLLEKSNIHYPVQDLDDSGLHSDLVARYAKLKVGKSGLKPNISTQPGKAAAVKTCPSAFQSDHGNAPFDQMESDTLSAELEARLRALKSHAEILPSASDSSTQTRVPDDHSITSAPSNLSHQVRPTPTSQAFCSFGNDHPNPRRCVARHEDEKNDDLESAVADVKKLLRSVKDEIRLEKEERNRQKKDMKDILIEEDSRLFNVEEMEEEYVQASMEEDRLSRAAEEVVKWAKDAARLGGSDSEEDLENDDNDLSDMDDTLTGPVANSKKKDVDVSSTSPVANSKKHVDVSSTSNAVKSQTKKAKRWSLFK</sequence>
<dbReference type="EMBL" id="CM055097">
    <property type="protein sequence ID" value="KAJ7554166.1"/>
    <property type="molecule type" value="Genomic_DNA"/>
</dbReference>
<comment type="caution">
    <text evidence="1">The sequence shown here is derived from an EMBL/GenBank/DDBJ whole genome shotgun (WGS) entry which is preliminary data.</text>
</comment>